<sequence>MYTDIKGWSDTLHTLSGSEWLDKQRKSTHYVVVSEQVGKVLDKYSTLNSFLEDAESHPNLREIHEAVE</sequence>
<proteinExistence type="predicted"/>
<organism evidence="1 2">
    <name type="scientific">Candidatus Liberibacter solanacearum</name>
    <dbReference type="NCBI Taxonomy" id="556287"/>
    <lineage>
        <taxon>Bacteria</taxon>
        <taxon>Pseudomonadati</taxon>
        <taxon>Pseudomonadota</taxon>
        <taxon>Alphaproteobacteria</taxon>
        <taxon>Hyphomicrobiales</taxon>
        <taxon>Rhizobiaceae</taxon>
        <taxon>Liberibacter</taxon>
    </lineage>
</organism>
<gene>
    <name evidence="1" type="ORF">AYO25_00440</name>
</gene>
<dbReference type="RefSeq" id="WP_143312331.1">
    <property type="nucleotide sequence ID" value="NZ_LVWB01000002.1"/>
</dbReference>
<dbReference type="Proteomes" id="UP000189542">
    <property type="component" value="Unassembled WGS sequence"/>
</dbReference>
<name>A0A1V2N9M8_9HYPH</name>
<dbReference type="EMBL" id="LVWB01000002">
    <property type="protein sequence ID" value="ONI60320.1"/>
    <property type="molecule type" value="Genomic_DNA"/>
</dbReference>
<accession>A0A1V2N9M8</accession>
<comment type="caution">
    <text evidence="1">The sequence shown here is derived from an EMBL/GenBank/DDBJ whole genome shotgun (WGS) entry which is preliminary data.</text>
</comment>
<dbReference type="AlphaFoldDB" id="A0A1V2N9M8"/>
<evidence type="ECO:0000313" key="2">
    <source>
        <dbReference type="Proteomes" id="UP000189542"/>
    </source>
</evidence>
<evidence type="ECO:0000313" key="1">
    <source>
        <dbReference type="EMBL" id="ONI60320.1"/>
    </source>
</evidence>
<protein>
    <submittedName>
        <fullName evidence="1">Uncharacterized protein</fullName>
    </submittedName>
</protein>
<reference evidence="1 2" key="1">
    <citation type="journal article" date="2017" name="PLoS ONE">
        <title>Genomic sequence of 'Candidatus Liberibacter solanacearum' haplotype C and its comparison with haplotype A and B genomes.</title>
        <authorList>
            <person name="Wang J."/>
            <person name="Haapalainen M."/>
            <person name="Schott T."/>
            <person name="Thompson S.M."/>
            <person name="Smith G.R."/>
            <person name="Nissinen A.I."/>
            <person name="Pirhonen M."/>
        </authorList>
    </citation>
    <scope>NUCLEOTIDE SEQUENCE [LARGE SCALE GENOMIC DNA]</scope>
    <source>
        <strain evidence="1 2">FIN111</strain>
    </source>
</reference>